<comment type="caution">
    <text evidence="2">The sequence shown here is derived from an EMBL/GenBank/DDBJ whole genome shotgun (WGS) entry which is preliminary data.</text>
</comment>
<name>A0A3S1BU48_ELYCH</name>
<feature type="compositionally biased region" description="Polar residues" evidence="1">
    <location>
        <begin position="122"/>
        <end position="136"/>
    </location>
</feature>
<organism evidence="2 3">
    <name type="scientific">Elysia chlorotica</name>
    <name type="common">Eastern emerald elysia</name>
    <name type="synonym">Sea slug</name>
    <dbReference type="NCBI Taxonomy" id="188477"/>
    <lineage>
        <taxon>Eukaryota</taxon>
        <taxon>Metazoa</taxon>
        <taxon>Spiralia</taxon>
        <taxon>Lophotrochozoa</taxon>
        <taxon>Mollusca</taxon>
        <taxon>Gastropoda</taxon>
        <taxon>Heterobranchia</taxon>
        <taxon>Euthyneura</taxon>
        <taxon>Panpulmonata</taxon>
        <taxon>Sacoglossa</taxon>
        <taxon>Placobranchoidea</taxon>
        <taxon>Plakobranchidae</taxon>
        <taxon>Elysia</taxon>
    </lineage>
</organism>
<keyword evidence="3" id="KW-1185">Reference proteome</keyword>
<feature type="region of interest" description="Disordered" evidence="1">
    <location>
        <begin position="60"/>
        <end position="163"/>
    </location>
</feature>
<reference evidence="2 3" key="1">
    <citation type="submission" date="2019-01" db="EMBL/GenBank/DDBJ databases">
        <title>A draft genome assembly of the solar-powered sea slug Elysia chlorotica.</title>
        <authorList>
            <person name="Cai H."/>
            <person name="Li Q."/>
            <person name="Fang X."/>
            <person name="Li J."/>
            <person name="Curtis N.E."/>
            <person name="Altenburger A."/>
            <person name="Shibata T."/>
            <person name="Feng M."/>
            <person name="Maeda T."/>
            <person name="Schwartz J.A."/>
            <person name="Shigenobu S."/>
            <person name="Lundholm N."/>
            <person name="Nishiyama T."/>
            <person name="Yang H."/>
            <person name="Hasebe M."/>
            <person name="Li S."/>
            <person name="Pierce S.K."/>
            <person name="Wang J."/>
        </authorList>
    </citation>
    <scope>NUCLEOTIDE SEQUENCE [LARGE SCALE GENOMIC DNA]</scope>
    <source>
        <strain evidence="2">EC2010</strain>
        <tissue evidence="2">Whole organism of an adult</tissue>
    </source>
</reference>
<evidence type="ECO:0000313" key="2">
    <source>
        <dbReference type="EMBL" id="RUS91656.1"/>
    </source>
</evidence>
<feature type="compositionally biased region" description="Pro residues" evidence="1">
    <location>
        <begin position="67"/>
        <end position="77"/>
    </location>
</feature>
<dbReference type="AlphaFoldDB" id="A0A3S1BU48"/>
<proteinExistence type="predicted"/>
<gene>
    <name evidence="2" type="ORF">EGW08_000629</name>
</gene>
<evidence type="ECO:0000256" key="1">
    <source>
        <dbReference type="SAM" id="MobiDB-lite"/>
    </source>
</evidence>
<dbReference type="EMBL" id="RQTK01000008">
    <property type="protein sequence ID" value="RUS91656.1"/>
    <property type="molecule type" value="Genomic_DNA"/>
</dbReference>
<sequence>MDQVSEQSCNVSSRSKGFPFSILGAGGTHSTSFFHIGEQHPHSVVDSSSLIHRTHAFSYSPQTRKTLPPPPPAPAPAAPSQVAGDGEKTIRMTLVTADGQTPRRGRRRSSLFDSNVEPPKQMQVSVLSVASQGSRSFSKEREVRVSDHRSSRRYSAAQGSLEDMSQDTASFLHNTYTSALSHHDEEVQFSSKESSALNVYADSPSLPATAGVSAPVPIHGAIHRNPDAFYTSSDDLKPLSSISTIAQALPSVQNATESMGNARQTLPLVPNNDLDIESPALPQHSFENQSIGMSRSPGKVLSAIASNPAVLSSINSGLKNADGNTNQNLSVPARNHDLAQNSSKDNANLLEIVQQDKAVAPKSRQSGTPVIFRSSHIADVRPAERSAGIDAGPGLDTHRSGRGGDGLFSWVRKIGAWMGATGDTDQVDVSKKDLNVIAPSSF</sequence>
<feature type="compositionally biased region" description="Basic and acidic residues" evidence="1">
    <location>
        <begin position="137"/>
        <end position="149"/>
    </location>
</feature>
<feature type="region of interest" description="Disordered" evidence="1">
    <location>
        <begin position="382"/>
        <end position="402"/>
    </location>
</feature>
<accession>A0A3S1BU48</accession>
<evidence type="ECO:0000313" key="3">
    <source>
        <dbReference type="Proteomes" id="UP000271974"/>
    </source>
</evidence>
<dbReference type="OrthoDB" id="6161508at2759"/>
<dbReference type="Proteomes" id="UP000271974">
    <property type="component" value="Unassembled WGS sequence"/>
</dbReference>
<protein>
    <submittedName>
        <fullName evidence="2">Uncharacterized protein</fullName>
    </submittedName>
</protein>